<comment type="caution">
    <text evidence="1">The sequence shown here is derived from an EMBL/GenBank/DDBJ whole genome shotgun (WGS) entry which is preliminary data.</text>
</comment>
<proteinExistence type="predicted"/>
<dbReference type="AlphaFoldDB" id="A0A0L0CCU5"/>
<accession>A0A0L0CCU5</accession>
<gene>
    <name evidence="1" type="ORF">FF38_11458</name>
</gene>
<evidence type="ECO:0000313" key="1">
    <source>
        <dbReference type="EMBL" id="KNC30051.1"/>
    </source>
</evidence>
<keyword evidence="2" id="KW-1185">Reference proteome</keyword>
<reference evidence="1 2" key="1">
    <citation type="journal article" date="2015" name="Nat. Commun.">
        <title>Lucilia cuprina genome unlocks parasitic fly biology to underpin future interventions.</title>
        <authorList>
            <person name="Anstead C.A."/>
            <person name="Korhonen P.K."/>
            <person name="Young N.D."/>
            <person name="Hall R.S."/>
            <person name="Jex A.R."/>
            <person name="Murali S.C."/>
            <person name="Hughes D.S."/>
            <person name="Lee S.F."/>
            <person name="Perry T."/>
            <person name="Stroehlein A.J."/>
            <person name="Ansell B.R."/>
            <person name="Breugelmans B."/>
            <person name="Hofmann A."/>
            <person name="Qu J."/>
            <person name="Dugan S."/>
            <person name="Lee S.L."/>
            <person name="Chao H."/>
            <person name="Dinh H."/>
            <person name="Han Y."/>
            <person name="Doddapaneni H.V."/>
            <person name="Worley K.C."/>
            <person name="Muzny D.M."/>
            <person name="Ioannidis P."/>
            <person name="Waterhouse R.M."/>
            <person name="Zdobnov E.M."/>
            <person name="James P.J."/>
            <person name="Bagnall N.H."/>
            <person name="Kotze A.C."/>
            <person name="Gibbs R.A."/>
            <person name="Richards S."/>
            <person name="Batterham P."/>
            <person name="Gasser R.B."/>
        </authorList>
    </citation>
    <scope>NUCLEOTIDE SEQUENCE [LARGE SCALE GENOMIC DNA]</scope>
    <source>
        <strain evidence="1 2">LS</strain>
        <tissue evidence="1">Full body</tissue>
    </source>
</reference>
<sequence>MTGWYCSARLIRYSDTILPDCCTPPPRPPRATSPKDVVLLAPMPTVEEPTCEIPEPNASIKPPAKAYPTNLPLRMTGSPLMPFLPIKETCPLTGISMVCPLILHDRRSVRTSTRSLEISPYAPAVTAHPDKSYSSSLGMMSTPVNRNCIGDGLLFPVTEAFASAPSITIALAKLPDGM</sequence>
<organism evidence="1 2">
    <name type="scientific">Lucilia cuprina</name>
    <name type="common">Green bottle fly</name>
    <name type="synonym">Australian sheep blowfly</name>
    <dbReference type="NCBI Taxonomy" id="7375"/>
    <lineage>
        <taxon>Eukaryota</taxon>
        <taxon>Metazoa</taxon>
        <taxon>Ecdysozoa</taxon>
        <taxon>Arthropoda</taxon>
        <taxon>Hexapoda</taxon>
        <taxon>Insecta</taxon>
        <taxon>Pterygota</taxon>
        <taxon>Neoptera</taxon>
        <taxon>Endopterygota</taxon>
        <taxon>Diptera</taxon>
        <taxon>Brachycera</taxon>
        <taxon>Muscomorpha</taxon>
        <taxon>Oestroidea</taxon>
        <taxon>Calliphoridae</taxon>
        <taxon>Luciliinae</taxon>
        <taxon>Lucilia</taxon>
    </lineage>
</organism>
<name>A0A0L0CCU5_LUCCU</name>
<protein>
    <submittedName>
        <fullName evidence="1">Uncharacterized protein</fullName>
    </submittedName>
</protein>
<dbReference type="Proteomes" id="UP000037069">
    <property type="component" value="Unassembled WGS sequence"/>
</dbReference>
<dbReference type="EMBL" id="JRES01000579">
    <property type="protein sequence ID" value="KNC30051.1"/>
    <property type="molecule type" value="Genomic_DNA"/>
</dbReference>
<evidence type="ECO:0000313" key="2">
    <source>
        <dbReference type="Proteomes" id="UP000037069"/>
    </source>
</evidence>